<dbReference type="PROSITE" id="PS00217">
    <property type="entry name" value="SUGAR_TRANSPORT_2"/>
    <property type="match status" value="1"/>
</dbReference>
<name>E6ZPY8_SPORE</name>
<dbReference type="PROSITE" id="PS50850">
    <property type="entry name" value="MFS"/>
    <property type="match status" value="1"/>
</dbReference>
<evidence type="ECO:0000259" key="12">
    <source>
        <dbReference type="PROSITE" id="PS50850"/>
    </source>
</evidence>
<feature type="domain" description="Major facilitator superfamily (MFS) profile" evidence="12">
    <location>
        <begin position="83"/>
        <end position="524"/>
    </location>
</feature>
<evidence type="ECO:0000256" key="2">
    <source>
        <dbReference type="ARBA" id="ARBA00010992"/>
    </source>
</evidence>
<evidence type="ECO:0000256" key="4">
    <source>
        <dbReference type="ARBA" id="ARBA00022475"/>
    </source>
</evidence>
<keyword evidence="5 11" id="KW-0812">Transmembrane</keyword>
<feature type="transmembrane region" description="Helical" evidence="11">
    <location>
        <begin position="78"/>
        <end position="96"/>
    </location>
</feature>
<feature type="region of interest" description="Disordered" evidence="10">
    <location>
        <begin position="1"/>
        <end position="32"/>
    </location>
</feature>
<keyword evidence="14" id="KW-1185">Reference proteome</keyword>
<dbReference type="InterPro" id="IPR005828">
    <property type="entry name" value="MFS_sugar_transport-like"/>
</dbReference>
<evidence type="ECO:0000256" key="9">
    <source>
        <dbReference type="RuleBase" id="RU003346"/>
    </source>
</evidence>
<dbReference type="SUPFAM" id="SSF103473">
    <property type="entry name" value="MFS general substrate transporter"/>
    <property type="match status" value="1"/>
</dbReference>
<feature type="transmembrane region" description="Helical" evidence="11">
    <location>
        <begin position="151"/>
        <end position="169"/>
    </location>
</feature>
<feature type="transmembrane region" description="Helical" evidence="11">
    <location>
        <begin position="502"/>
        <end position="520"/>
    </location>
</feature>
<feature type="transmembrane region" description="Helical" evidence="11">
    <location>
        <begin position="392"/>
        <end position="412"/>
    </location>
</feature>
<dbReference type="InterPro" id="IPR003663">
    <property type="entry name" value="Sugar/inositol_transpt"/>
</dbReference>
<dbReference type="InterPro" id="IPR050814">
    <property type="entry name" value="Myo-inositol_Transporter"/>
</dbReference>
<dbReference type="HOGENOM" id="CLU_001265_30_5_1"/>
<reference evidence="13 14" key="1">
    <citation type="journal article" date="2010" name="Science">
        <title>Pathogenicity determinants in smut fungi revealed by genome comparison.</title>
        <authorList>
            <person name="Schirawski J."/>
            <person name="Mannhaupt G."/>
            <person name="Muench K."/>
            <person name="Brefort T."/>
            <person name="Schipper K."/>
            <person name="Doehlemann G."/>
            <person name="Di Stasio M."/>
            <person name="Roessel N."/>
            <person name="Mendoza-Mendoza A."/>
            <person name="Pester D."/>
            <person name="Mueller O."/>
            <person name="Winterberg B."/>
            <person name="Meyer E."/>
            <person name="Ghareeb H."/>
            <person name="Wollenberg T."/>
            <person name="Muensterkoetter M."/>
            <person name="Wong P."/>
            <person name="Walter M."/>
            <person name="Stukenbrock E."/>
            <person name="Gueldener U."/>
            <person name="Kahmann R."/>
        </authorList>
    </citation>
    <scope>NUCLEOTIDE SEQUENCE [LARGE SCALE GENOMIC DNA]</scope>
    <source>
        <strain evidence="14">SRZ2</strain>
    </source>
</reference>
<evidence type="ECO:0000313" key="14">
    <source>
        <dbReference type="Proteomes" id="UP000008867"/>
    </source>
</evidence>
<comment type="similarity">
    <text evidence="2 9">Belongs to the major facilitator superfamily. Sugar transporter (TC 2.A.1.1) family.</text>
</comment>
<dbReference type="EMBL" id="FQ311435">
    <property type="protein sequence ID" value="CBQ69295.1"/>
    <property type="molecule type" value="Genomic_DNA"/>
</dbReference>
<evidence type="ECO:0000256" key="8">
    <source>
        <dbReference type="ARBA" id="ARBA00049119"/>
    </source>
</evidence>
<evidence type="ECO:0000256" key="7">
    <source>
        <dbReference type="ARBA" id="ARBA00023136"/>
    </source>
</evidence>
<dbReference type="Pfam" id="PF00083">
    <property type="entry name" value="Sugar_tr"/>
    <property type="match status" value="1"/>
</dbReference>
<gene>
    <name evidence="13" type="ORF">sr15364</name>
</gene>
<evidence type="ECO:0000256" key="3">
    <source>
        <dbReference type="ARBA" id="ARBA00022448"/>
    </source>
</evidence>
<keyword evidence="7 11" id="KW-0472">Membrane</keyword>
<comment type="subcellular location">
    <subcellularLocation>
        <location evidence="1">Cell membrane</location>
        <topology evidence="1">Multi-pass membrane protein</topology>
    </subcellularLocation>
</comment>
<feature type="transmembrane region" description="Helical" evidence="11">
    <location>
        <begin position="210"/>
        <end position="232"/>
    </location>
</feature>
<dbReference type="PANTHER" id="PTHR48020:SF12">
    <property type="entry name" value="PROTON MYO-INOSITOL COTRANSPORTER"/>
    <property type="match status" value="1"/>
</dbReference>
<dbReference type="FunFam" id="1.20.1250.20:FF:000073">
    <property type="entry name" value="MFS myo-inositol transporter, putative"/>
    <property type="match status" value="1"/>
</dbReference>
<dbReference type="GO" id="GO:0005886">
    <property type="term" value="C:plasma membrane"/>
    <property type="evidence" value="ECO:0007669"/>
    <property type="project" value="UniProtKB-SubCell"/>
</dbReference>
<dbReference type="InterPro" id="IPR005829">
    <property type="entry name" value="Sugar_transporter_CS"/>
</dbReference>
<dbReference type="Gene3D" id="1.20.1250.20">
    <property type="entry name" value="MFS general substrate transporter like domains"/>
    <property type="match status" value="1"/>
</dbReference>
<dbReference type="Proteomes" id="UP000008867">
    <property type="component" value="Chromosome 14"/>
</dbReference>
<proteinExistence type="inferred from homology"/>
<keyword evidence="4" id="KW-1003">Cell membrane</keyword>
<feature type="transmembrane region" description="Helical" evidence="11">
    <location>
        <begin position="432"/>
        <end position="456"/>
    </location>
</feature>
<dbReference type="PANTHER" id="PTHR48020">
    <property type="entry name" value="PROTON MYO-INOSITOL COTRANSPORTER"/>
    <property type="match status" value="1"/>
</dbReference>
<evidence type="ECO:0000313" key="13">
    <source>
        <dbReference type="EMBL" id="CBQ69295.1"/>
    </source>
</evidence>
<evidence type="ECO:0000256" key="1">
    <source>
        <dbReference type="ARBA" id="ARBA00004651"/>
    </source>
</evidence>
<evidence type="ECO:0000256" key="5">
    <source>
        <dbReference type="ARBA" id="ARBA00022692"/>
    </source>
</evidence>
<evidence type="ECO:0000256" key="10">
    <source>
        <dbReference type="SAM" id="MobiDB-lite"/>
    </source>
</evidence>
<organism evidence="13 14">
    <name type="scientific">Sporisorium reilianum (strain SRZ2)</name>
    <name type="common">Maize head smut fungus</name>
    <dbReference type="NCBI Taxonomy" id="999809"/>
    <lineage>
        <taxon>Eukaryota</taxon>
        <taxon>Fungi</taxon>
        <taxon>Dikarya</taxon>
        <taxon>Basidiomycota</taxon>
        <taxon>Ustilaginomycotina</taxon>
        <taxon>Ustilaginomycetes</taxon>
        <taxon>Ustilaginales</taxon>
        <taxon>Ustilaginaceae</taxon>
        <taxon>Sporisorium</taxon>
    </lineage>
</organism>
<comment type="catalytic activity">
    <reaction evidence="8">
        <text>myo-inositol(out) + H(+)(out) = myo-inositol(in) + H(+)(in)</text>
        <dbReference type="Rhea" id="RHEA:60364"/>
        <dbReference type="ChEBI" id="CHEBI:15378"/>
        <dbReference type="ChEBI" id="CHEBI:17268"/>
    </reaction>
</comment>
<sequence length="568" mass="62112">MADRDFSLTPDEEKPRSLNSDDNKLSPKASADHEPLNHLHIATRSVVSTEGIIDAAELNQVLDEAAIEAAGQGEGNSAYLWGLTFFATIGGILFGYDTGVISSALVQIGTDLDNRPLTDGDKEIITSALTVGAIISALCAGVVADKIGRKWTLVICDIMFIAGAIVQAVAHKKWVMIPGRLLLGFGVGMAAQVVPVYIQELSPARARGRLTCLNSIAVTGGQVVAYAIGAGFEHVSSGWRWIIALGCFPPIVQIFGIHFFMSESPRYLIKQRRDDEATRTLARIYPLATPEQIKAKIDVLKKHIQVEDTPLTQRISKVWTDLPTRRAVFLTSSNLLAQQLSGFNSLMYFSSTIFQKAGLNNYTATSLIVSGANFLCTFIPLKYIDRVGRRRFLLATMPCVVLFLVCTAGIFAKMLEPTNQRLVEGYPYPKSYTSAMLVFMVLYVCSYATGLGNVPWQQGEFFSTETRMVGTSISTAVNWSGNLVISSTFLSLMNAITPSGAFGFYAALTTVFLIIVYFLYPETSLLSLEEVRTTLDGGFNVKKSLKLRKEKVALWKAQKEAARAETSV</sequence>
<dbReference type="PRINTS" id="PR00171">
    <property type="entry name" value="SUGRTRNSPORT"/>
</dbReference>
<feature type="transmembrane region" description="Helical" evidence="11">
    <location>
        <begin position="238"/>
        <end position="261"/>
    </location>
</feature>
<evidence type="ECO:0000256" key="11">
    <source>
        <dbReference type="SAM" id="Phobius"/>
    </source>
</evidence>
<dbReference type="NCBIfam" id="TIGR00879">
    <property type="entry name" value="SP"/>
    <property type="match status" value="1"/>
</dbReference>
<protein>
    <submittedName>
        <fullName evidence="13">Probable ITR2-myo-inositol transporter</fullName>
    </submittedName>
</protein>
<dbReference type="OrthoDB" id="6339427at2759"/>
<dbReference type="InterPro" id="IPR020846">
    <property type="entry name" value="MFS_dom"/>
</dbReference>
<keyword evidence="6 11" id="KW-1133">Transmembrane helix</keyword>
<dbReference type="AlphaFoldDB" id="E6ZPY8"/>
<dbReference type="VEuPathDB" id="FungiDB:sr15364"/>
<dbReference type="GO" id="GO:1904679">
    <property type="term" value="P:myo-inositol import across plasma membrane"/>
    <property type="evidence" value="ECO:0007669"/>
    <property type="project" value="UniProtKB-ARBA"/>
</dbReference>
<dbReference type="eggNOG" id="KOG0254">
    <property type="taxonomic scope" value="Eukaryota"/>
</dbReference>
<accession>E6ZPY8</accession>
<keyword evidence="3 9" id="KW-0813">Transport</keyword>
<feature type="transmembrane region" description="Helical" evidence="11">
    <location>
        <begin position="124"/>
        <end position="144"/>
    </location>
</feature>
<dbReference type="GO" id="GO:0005365">
    <property type="term" value="F:myo-inositol transmembrane transporter activity"/>
    <property type="evidence" value="ECO:0007669"/>
    <property type="project" value="UniProtKB-ARBA"/>
</dbReference>
<feature type="transmembrane region" description="Helical" evidence="11">
    <location>
        <begin position="181"/>
        <end position="198"/>
    </location>
</feature>
<evidence type="ECO:0000256" key="6">
    <source>
        <dbReference type="ARBA" id="ARBA00022989"/>
    </source>
</evidence>
<dbReference type="InterPro" id="IPR036259">
    <property type="entry name" value="MFS_trans_sf"/>
</dbReference>
<feature type="transmembrane region" description="Helical" evidence="11">
    <location>
        <begin position="476"/>
        <end position="496"/>
    </location>
</feature>